<keyword evidence="3" id="KW-0597">Phosphoprotein</keyword>
<dbReference type="AlphaFoldDB" id="A0A182IP35"/>
<feature type="compositionally biased region" description="Low complexity" evidence="12">
    <location>
        <begin position="1"/>
        <end position="11"/>
    </location>
</feature>
<keyword evidence="8" id="KW-0943">RNA-mediated gene silencing</keyword>
<sequence>MYSDGSNSDGSSDQEDAGRDKKALKRSGGKSAEKKKKHDKHKKHKKSKKHKKHRHQSDDDSEGKSDDESVSTENRKRPQQPSPERYTGKEAKGDRGLQRGRDPPQEHPRQDREERLLKLDGPSSRWDSPGVGEGRQVHTGANHDHSKSTMLLGSTKGGGALTGETITMANIIPAVDREGPKNIPAVETTGVNGVIRLRISPTVGSSSNNVDVNGRTQATSGTNVSIEATIETSSGTNAQTENPTQRRIGIGGVRHRTIEAVESGMRIESGNGVGKPRGVTVGQWSHNTAGNQSEPGSSGNRRGRERSPMGRGQRRPPFRPEQENEEEQFEWGGGRREADSNRPGQTRQPHVPRMIKAEELAVKKEEPGSDSEPAEPPKQKPNFALSGKLTEETNKVNGTVIAYAEPPGARKPKRRWRLYPFKGEQTLPTLYIHRQSCYLIGRDRKVCDLPVDHPSCSKQHAVLQYRLVPYQKDDGSTSQRVRPYIIDLESANGTFVNNKKIEPKRYVELLEKDVLKFGFSSREYVLLHENSKEDNEDDDGYEVSPTSKPFAGANSNVGPN</sequence>
<evidence type="ECO:0000256" key="10">
    <source>
        <dbReference type="ARBA" id="ARBA00023242"/>
    </source>
</evidence>
<proteinExistence type="predicted"/>
<feature type="region of interest" description="Disordered" evidence="12">
    <location>
        <begin position="263"/>
        <end position="384"/>
    </location>
</feature>
<dbReference type="GO" id="GO:0031047">
    <property type="term" value="P:regulatory ncRNA-mediated gene silencing"/>
    <property type="evidence" value="ECO:0007669"/>
    <property type="project" value="UniProtKB-KW"/>
</dbReference>
<feature type="compositionally biased region" description="Polar residues" evidence="12">
    <location>
        <begin position="282"/>
        <end position="292"/>
    </location>
</feature>
<keyword evidence="9" id="KW-0508">mRNA splicing</keyword>
<dbReference type="InterPro" id="IPR000253">
    <property type="entry name" value="FHA_dom"/>
</dbReference>
<organism evidence="13">
    <name type="scientific">Anopheles atroparvus</name>
    <name type="common">European mosquito</name>
    <dbReference type="NCBI Taxonomy" id="41427"/>
    <lineage>
        <taxon>Eukaryota</taxon>
        <taxon>Metazoa</taxon>
        <taxon>Ecdysozoa</taxon>
        <taxon>Arthropoda</taxon>
        <taxon>Hexapoda</taxon>
        <taxon>Insecta</taxon>
        <taxon>Pterygota</taxon>
        <taxon>Neoptera</taxon>
        <taxon>Endopterygota</taxon>
        <taxon>Diptera</taxon>
        <taxon>Nematocera</taxon>
        <taxon>Culicoidea</taxon>
        <taxon>Culicidae</taxon>
        <taxon>Anophelinae</taxon>
        <taxon>Anopheles</taxon>
    </lineage>
</organism>
<feature type="compositionally biased region" description="Basic residues" evidence="12">
    <location>
        <begin position="22"/>
        <end position="55"/>
    </location>
</feature>
<evidence type="ECO:0000256" key="8">
    <source>
        <dbReference type="ARBA" id="ARBA00023158"/>
    </source>
</evidence>
<comment type="subcellular location">
    <subcellularLocation>
        <location evidence="1">Nucleus</location>
    </subcellularLocation>
</comment>
<evidence type="ECO:0000256" key="3">
    <source>
        <dbReference type="ARBA" id="ARBA00022553"/>
    </source>
</evidence>
<evidence type="ECO:0000256" key="7">
    <source>
        <dbReference type="ARBA" id="ARBA00023054"/>
    </source>
</evidence>
<dbReference type="InterPro" id="IPR008984">
    <property type="entry name" value="SMAD_FHA_dom_sf"/>
</dbReference>
<dbReference type="CDD" id="cd22718">
    <property type="entry name" value="FHA_SNIP1"/>
    <property type="match status" value="1"/>
</dbReference>
<reference evidence="13" key="1">
    <citation type="submission" date="2022-08" db="UniProtKB">
        <authorList>
            <consortium name="EnsemblMetazoa"/>
        </authorList>
    </citation>
    <scope>IDENTIFICATION</scope>
    <source>
        <strain evidence="13">EBRO</strain>
    </source>
</reference>
<evidence type="ECO:0000256" key="4">
    <source>
        <dbReference type="ARBA" id="ARBA00022664"/>
    </source>
</evidence>
<dbReference type="GO" id="GO:0008380">
    <property type="term" value="P:RNA splicing"/>
    <property type="evidence" value="ECO:0007669"/>
    <property type="project" value="UniProtKB-KW"/>
</dbReference>
<evidence type="ECO:0000256" key="5">
    <source>
        <dbReference type="ARBA" id="ARBA00022728"/>
    </source>
</evidence>
<evidence type="ECO:0000256" key="12">
    <source>
        <dbReference type="SAM" id="MobiDB-lite"/>
    </source>
</evidence>
<dbReference type="EnsemblMetazoa" id="AATE002783-RA">
    <property type="protein sequence ID" value="AATE002783-PA.1"/>
    <property type="gene ID" value="AATE002783"/>
</dbReference>
<evidence type="ECO:0000256" key="2">
    <source>
        <dbReference type="ARBA" id="ARBA00022499"/>
    </source>
</evidence>
<dbReference type="SMART" id="SM00240">
    <property type="entry name" value="FHA"/>
    <property type="match status" value="1"/>
</dbReference>
<feature type="compositionally biased region" description="Basic and acidic residues" evidence="12">
    <location>
        <begin position="56"/>
        <end position="67"/>
    </location>
</feature>
<dbReference type="STRING" id="41427.A0A182IP35"/>
<evidence type="ECO:0000256" key="1">
    <source>
        <dbReference type="ARBA" id="ARBA00004123"/>
    </source>
</evidence>
<evidence type="ECO:0000256" key="11">
    <source>
        <dbReference type="ARBA" id="ARBA00055964"/>
    </source>
</evidence>
<keyword evidence="4" id="KW-0507">mRNA processing</keyword>
<keyword evidence="7" id="KW-0175">Coiled coil</keyword>
<evidence type="ECO:0000256" key="6">
    <source>
        <dbReference type="ARBA" id="ARBA00022843"/>
    </source>
</evidence>
<dbReference type="Pfam" id="PF00498">
    <property type="entry name" value="FHA"/>
    <property type="match status" value="1"/>
</dbReference>
<keyword evidence="2" id="KW-1017">Isopeptide bond</keyword>
<protein>
    <submittedName>
        <fullName evidence="13">FHA domain-containing protein</fullName>
    </submittedName>
</protein>
<accession>A0A182IP35</accession>
<dbReference type="GO" id="GO:0006397">
    <property type="term" value="P:mRNA processing"/>
    <property type="evidence" value="ECO:0007669"/>
    <property type="project" value="UniProtKB-KW"/>
</dbReference>
<dbReference type="GO" id="GO:0005681">
    <property type="term" value="C:spliceosomal complex"/>
    <property type="evidence" value="ECO:0007669"/>
    <property type="project" value="UniProtKB-KW"/>
</dbReference>
<keyword evidence="5" id="KW-0747">Spliceosome</keyword>
<feature type="compositionally biased region" description="Basic and acidic residues" evidence="12">
    <location>
        <begin position="355"/>
        <end position="367"/>
    </location>
</feature>
<dbReference type="InterPro" id="IPR050923">
    <property type="entry name" value="Cell_Proc_Reg/RNA_Proc"/>
</dbReference>
<comment type="function">
    <text evidence="11">Required for pre-mRNA splicing as component of the spliceosome. As a component of the minor spliceosome, involved in the splicing of U12-type introns in pre-mRNAs. Down-regulates NF-kappa-B signaling by competing with RELA for CREBBP/EP300 binding. Involved in the microRNA (miRNA) biogenesis. May be involved in cyclin-D1/CCND1 mRNA stability through the SNARP complex which associates with both the 3'end of the CCND1 gene and its mRNA.</text>
</comment>
<dbReference type="SUPFAM" id="SSF49879">
    <property type="entry name" value="SMAD/FHA domain"/>
    <property type="match status" value="1"/>
</dbReference>
<dbReference type="PROSITE" id="PS50006">
    <property type="entry name" value="FHA_DOMAIN"/>
    <property type="match status" value="1"/>
</dbReference>
<dbReference type="FunFam" id="2.60.200.20:FF:000008">
    <property type="entry name" value="smad nuclear-interacting protein 1"/>
    <property type="match status" value="1"/>
</dbReference>
<name>A0A182IP35_ANOAO</name>
<feature type="compositionally biased region" description="Basic and acidic residues" evidence="12">
    <location>
        <begin position="86"/>
        <end position="118"/>
    </location>
</feature>
<evidence type="ECO:0000256" key="9">
    <source>
        <dbReference type="ARBA" id="ARBA00023187"/>
    </source>
</evidence>
<keyword evidence="10" id="KW-0539">Nucleus</keyword>
<dbReference type="Gene3D" id="2.60.200.20">
    <property type="match status" value="1"/>
</dbReference>
<dbReference type="VEuPathDB" id="VectorBase:AATE002783"/>
<feature type="region of interest" description="Disordered" evidence="12">
    <location>
        <begin position="1"/>
        <end position="151"/>
    </location>
</feature>
<dbReference type="PANTHER" id="PTHR23308">
    <property type="entry name" value="NUCLEAR INHIBITOR OF PROTEIN PHOSPHATASE-1"/>
    <property type="match status" value="1"/>
</dbReference>
<keyword evidence="6" id="KW-0832">Ubl conjugation</keyword>
<evidence type="ECO:0000313" key="13">
    <source>
        <dbReference type="EnsemblMetazoa" id="AATE002783-PA.1"/>
    </source>
</evidence>
<feature type="region of interest" description="Disordered" evidence="12">
    <location>
        <begin position="529"/>
        <end position="560"/>
    </location>
</feature>